<dbReference type="SUPFAM" id="SSF82714">
    <property type="entry name" value="Multidrug efflux transporter AcrB TolC docking domain, DN and DC subdomains"/>
    <property type="match status" value="1"/>
</dbReference>
<dbReference type="KEGG" id="fho:H9Q81_03120"/>
<sequence length="1017" mass="113799">MSIIDYSIKNRVVTLFFTAMIVIGGIFAYFKVGKLEDPEFKVKEAIVLTVYPGASPHEVELEVTDAIENALEQIPNVEYIESVSKANFSEVKIKLSESLKNDEVEQYWDNVRKKIHDVKSSLPPGTMSPMVLDDYGAVYGIFLAVTSDGYSKKELEKYTKYIKRELQSLHGVSKSTLVGKNESAIEVVINRDKMATYGLNDKMIMAAFIGQALPAYTPSVDQGSQALRVSIDNRFKSVEELENFVLFTKPGKNGEVVVRIKDIGEVHETYVTPVRTMMRYNEKEAIGLMLSPEKGTNVVDTGKEIDKKIEELKQFLPVGIEVEKVYYQPDLVKAAINVFVENLIVSVAVVIGILLFTMGVRTGLIIGSGLVLSILGTIIFMLPAKIDMQRVSLGSFIVAMGMLVDNAIVIADGILVEFEHKEDRFTALTKTAKKTAIPLLGATSIAIIAFLPMYLMPTDAGQYVSSLFWIMAISLGLSWILALTQTPVFCDMFLKMNPDKKPNKLKERFYAKCRSFLVKVLDHRKLSLAIVFGAFLISMVLFFRLPFTFFPDSDKKGFVINVWTPVGTTLTETAKVSKVLEEEILKDKDVIDVTASIGASPARYYIATIPELPNTSLSQLIITVKDLKSIDRIGKYIKKYTAENIPDVKVEIRKYVNGIPTKYPIELRILGPDPAVLRNLADQVIDIAKTVPGAIDIQTDWRNKVLTWTPELYQPNQKKNLITPFDVANSFSKATDGFTIGKYMDGTDILPILLKEQSGDAEIDMNSVGQLPVWGMGPHSVPLNQFVFNNKLQWEDPEIWRRDGVRAIQVQCDTNGDRTAESIRKDIDKQLKNIKFPEKYSYEWSGEYYEQQKNVKAVLQSVPLQCILMFSICVLLFACLRDPIIIFAILPLSFIGIVPGLFLTGRSFGFMSIIGAISLSGMMIKNSIVLVDEIKYEIEVEKKEHYTAILDSAVSRIRPVTMTSATTIFGMLPLITDPLYGDMAITIIFGLTASTILTLFVVPLLYAIFYKIHPQKQ</sequence>
<dbReference type="InterPro" id="IPR001036">
    <property type="entry name" value="Acrflvin-R"/>
</dbReference>
<keyword evidence="1" id="KW-1133">Transmembrane helix</keyword>
<dbReference type="Gene3D" id="3.30.70.1440">
    <property type="entry name" value="Multidrug efflux transporter AcrB pore domain"/>
    <property type="match status" value="1"/>
</dbReference>
<keyword evidence="1" id="KW-0472">Membrane</keyword>
<feature type="transmembrane region" description="Helical" evidence="1">
    <location>
        <begin position="12"/>
        <end position="30"/>
    </location>
</feature>
<name>A0A7G9GYG2_9FUSO</name>
<dbReference type="Gene3D" id="1.20.1640.10">
    <property type="entry name" value="Multidrug efflux transporter AcrB transmembrane domain"/>
    <property type="match status" value="2"/>
</dbReference>
<feature type="transmembrane region" description="Helical" evidence="1">
    <location>
        <begin position="467"/>
        <end position="494"/>
    </location>
</feature>
<feature type="transmembrane region" description="Helical" evidence="1">
    <location>
        <begin position="334"/>
        <end position="356"/>
    </location>
</feature>
<dbReference type="GO" id="GO:0042910">
    <property type="term" value="F:xenobiotic transmembrane transporter activity"/>
    <property type="evidence" value="ECO:0007669"/>
    <property type="project" value="TreeGrafter"/>
</dbReference>
<feature type="transmembrane region" description="Helical" evidence="1">
    <location>
        <begin position="884"/>
        <end position="902"/>
    </location>
</feature>
<dbReference type="InterPro" id="IPR027463">
    <property type="entry name" value="AcrB_DN_DC_subdom"/>
</dbReference>
<feature type="transmembrane region" description="Helical" evidence="1">
    <location>
        <begin position="396"/>
        <end position="415"/>
    </location>
</feature>
<evidence type="ECO:0000313" key="2">
    <source>
        <dbReference type="EMBL" id="QNM15844.1"/>
    </source>
</evidence>
<dbReference type="Gene3D" id="3.30.2090.10">
    <property type="entry name" value="Multidrug efflux transporter AcrB TolC docking domain, DN and DC subdomains"/>
    <property type="match status" value="2"/>
</dbReference>
<accession>A0A7G9GYG2</accession>
<dbReference type="EMBL" id="CP060637">
    <property type="protein sequence ID" value="QNM15844.1"/>
    <property type="molecule type" value="Genomic_DNA"/>
</dbReference>
<dbReference type="GO" id="GO:0005886">
    <property type="term" value="C:plasma membrane"/>
    <property type="evidence" value="ECO:0007669"/>
    <property type="project" value="TreeGrafter"/>
</dbReference>
<feature type="transmembrane region" description="Helical" evidence="1">
    <location>
        <begin position="857"/>
        <end position="877"/>
    </location>
</feature>
<dbReference type="Proteomes" id="UP000515913">
    <property type="component" value="Chromosome"/>
</dbReference>
<feature type="transmembrane region" description="Helical" evidence="1">
    <location>
        <begin position="436"/>
        <end position="455"/>
    </location>
</feature>
<dbReference type="RefSeq" id="WP_187423121.1">
    <property type="nucleotide sequence ID" value="NZ_CP060637.1"/>
</dbReference>
<evidence type="ECO:0000256" key="1">
    <source>
        <dbReference type="SAM" id="Phobius"/>
    </source>
</evidence>
<dbReference type="PANTHER" id="PTHR32063">
    <property type="match status" value="1"/>
</dbReference>
<dbReference type="SUPFAM" id="SSF82693">
    <property type="entry name" value="Multidrug efflux transporter AcrB pore domain, PN1, PN2, PC1 and PC2 subdomains"/>
    <property type="match status" value="2"/>
</dbReference>
<dbReference type="Gene3D" id="3.30.70.1430">
    <property type="entry name" value="Multidrug efflux transporter AcrB pore domain"/>
    <property type="match status" value="2"/>
</dbReference>
<keyword evidence="3" id="KW-1185">Reference proteome</keyword>
<feature type="transmembrane region" description="Helical" evidence="1">
    <location>
        <begin position="363"/>
        <end position="384"/>
    </location>
</feature>
<proteinExistence type="predicted"/>
<evidence type="ECO:0000313" key="3">
    <source>
        <dbReference type="Proteomes" id="UP000515913"/>
    </source>
</evidence>
<feature type="transmembrane region" description="Helical" evidence="1">
    <location>
        <begin position="526"/>
        <end position="547"/>
    </location>
</feature>
<feature type="transmembrane region" description="Helical" evidence="1">
    <location>
        <begin position="953"/>
        <end position="975"/>
    </location>
</feature>
<dbReference type="PRINTS" id="PR00702">
    <property type="entry name" value="ACRIFLAVINRP"/>
</dbReference>
<dbReference type="AlphaFoldDB" id="A0A7G9GYG2"/>
<dbReference type="Pfam" id="PF00873">
    <property type="entry name" value="ACR_tran"/>
    <property type="match status" value="1"/>
</dbReference>
<dbReference type="SUPFAM" id="SSF82866">
    <property type="entry name" value="Multidrug efflux transporter AcrB transmembrane domain"/>
    <property type="match status" value="2"/>
</dbReference>
<organism evidence="2 3">
    <name type="scientific">Fusobacterium hominis</name>
    <dbReference type="NCBI Taxonomy" id="2764326"/>
    <lineage>
        <taxon>Bacteria</taxon>
        <taxon>Fusobacteriati</taxon>
        <taxon>Fusobacteriota</taxon>
        <taxon>Fusobacteriia</taxon>
        <taxon>Fusobacteriales</taxon>
        <taxon>Fusobacteriaceae</taxon>
        <taxon>Fusobacterium</taxon>
    </lineage>
</organism>
<dbReference type="PANTHER" id="PTHR32063:SF18">
    <property type="entry name" value="CATION EFFLUX SYSTEM PROTEIN"/>
    <property type="match status" value="1"/>
</dbReference>
<gene>
    <name evidence="2" type="ORF">H9Q81_03120</name>
</gene>
<protein>
    <submittedName>
        <fullName evidence="2">Efflux RND transporter permease subunit</fullName>
    </submittedName>
</protein>
<feature type="transmembrane region" description="Helical" evidence="1">
    <location>
        <begin position="908"/>
        <end position="932"/>
    </location>
</feature>
<feature type="transmembrane region" description="Helical" evidence="1">
    <location>
        <begin position="987"/>
        <end position="1009"/>
    </location>
</feature>
<keyword evidence="1" id="KW-0812">Transmembrane</keyword>
<reference evidence="2 3" key="1">
    <citation type="submission" date="2020-08" db="EMBL/GenBank/DDBJ databases">
        <authorList>
            <person name="Liu C."/>
            <person name="Sun Q."/>
        </authorList>
    </citation>
    <scope>NUCLEOTIDE SEQUENCE [LARGE SCALE GENOMIC DNA]</scope>
    <source>
        <strain evidence="2 3">NSJ-57</strain>
    </source>
</reference>
<dbReference type="Gene3D" id="3.30.70.1320">
    <property type="entry name" value="Multidrug efflux transporter AcrB pore domain like"/>
    <property type="match status" value="1"/>
</dbReference>